<dbReference type="Gene3D" id="3.40.50.720">
    <property type="entry name" value="NAD(P)-binding Rossmann-like Domain"/>
    <property type="match status" value="1"/>
</dbReference>
<dbReference type="InterPro" id="IPR041068">
    <property type="entry name" value="HTH_51"/>
</dbReference>
<dbReference type="SMR" id="A0A194W5D8"/>
<dbReference type="InterPro" id="IPR016039">
    <property type="entry name" value="Thiolase-like"/>
</dbReference>
<evidence type="ECO:0000256" key="5">
    <source>
        <dbReference type="ARBA" id="ARBA00023315"/>
    </source>
</evidence>
<dbReference type="InterPro" id="IPR020806">
    <property type="entry name" value="PKS_PP-bd"/>
</dbReference>
<dbReference type="SMART" id="SM00827">
    <property type="entry name" value="PKS_AT"/>
    <property type="match status" value="1"/>
</dbReference>
<feature type="domain" description="PKS/mFAS DH" evidence="10">
    <location>
        <begin position="1270"/>
        <end position="1579"/>
    </location>
</feature>
<dbReference type="SUPFAM" id="SSF52151">
    <property type="entry name" value="FabD/lysophospholipase-like"/>
    <property type="match status" value="1"/>
</dbReference>
<dbReference type="InterPro" id="IPR050444">
    <property type="entry name" value="Polyketide_Synthase"/>
</dbReference>
<dbReference type="InterPro" id="IPR014030">
    <property type="entry name" value="Ketoacyl_synth_N"/>
</dbReference>
<dbReference type="InterPro" id="IPR036291">
    <property type="entry name" value="NAD(P)-bd_dom_sf"/>
</dbReference>
<dbReference type="InterPro" id="IPR001227">
    <property type="entry name" value="Ac_transferase_dom_sf"/>
</dbReference>
<evidence type="ECO:0000256" key="2">
    <source>
        <dbReference type="ARBA" id="ARBA00022553"/>
    </source>
</evidence>
<feature type="domain" description="Carrier" evidence="8">
    <location>
        <begin position="1648"/>
        <end position="1725"/>
    </location>
</feature>
<dbReference type="Pfam" id="PF00109">
    <property type="entry name" value="ketoacyl-synt"/>
    <property type="match status" value="1"/>
</dbReference>
<evidence type="ECO:0000256" key="7">
    <source>
        <dbReference type="SAM" id="MobiDB-lite"/>
    </source>
</evidence>
<dbReference type="PANTHER" id="PTHR45681:SF6">
    <property type="entry name" value="POLYKETIDE SYNTHASE 37"/>
    <property type="match status" value="1"/>
</dbReference>
<dbReference type="InterPro" id="IPR013217">
    <property type="entry name" value="Methyltransf_12"/>
</dbReference>
<dbReference type="Gene3D" id="3.30.70.3290">
    <property type="match status" value="1"/>
</dbReference>
<dbReference type="Pfam" id="PF16073">
    <property type="entry name" value="SAT"/>
    <property type="match status" value="1"/>
</dbReference>
<dbReference type="InterPro" id="IPR029063">
    <property type="entry name" value="SAM-dependent_MTases_sf"/>
</dbReference>
<evidence type="ECO:0000313" key="12">
    <source>
        <dbReference type="Proteomes" id="UP000078559"/>
    </source>
</evidence>
<dbReference type="InterPro" id="IPR049900">
    <property type="entry name" value="PKS_mFAS_DH"/>
</dbReference>
<gene>
    <name evidence="11" type="ORF">VM1G_07337</name>
</gene>
<dbReference type="PROSITE" id="PS00012">
    <property type="entry name" value="PHOSPHOPANTETHEINE"/>
    <property type="match status" value="1"/>
</dbReference>
<feature type="region of interest" description="N-terminal hotdog fold" evidence="6">
    <location>
        <begin position="1270"/>
        <end position="1403"/>
    </location>
</feature>
<dbReference type="GO" id="GO:0016746">
    <property type="term" value="F:acyltransferase activity"/>
    <property type="evidence" value="ECO:0007669"/>
    <property type="project" value="UniProtKB-KW"/>
</dbReference>
<evidence type="ECO:0000259" key="10">
    <source>
        <dbReference type="PROSITE" id="PS52019"/>
    </source>
</evidence>
<proteinExistence type="predicted"/>
<feature type="domain" description="Ketosynthase family 3 (KS3)" evidence="9">
    <location>
        <begin position="371"/>
        <end position="788"/>
    </location>
</feature>
<organism evidence="11 12">
    <name type="scientific">Cytospora mali</name>
    <name type="common">Apple Valsa canker fungus</name>
    <name type="synonym">Valsa mali</name>
    <dbReference type="NCBI Taxonomy" id="578113"/>
    <lineage>
        <taxon>Eukaryota</taxon>
        <taxon>Fungi</taxon>
        <taxon>Dikarya</taxon>
        <taxon>Ascomycota</taxon>
        <taxon>Pezizomycotina</taxon>
        <taxon>Sordariomycetes</taxon>
        <taxon>Sordariomycetidae</taxon>
        <taxon>Diaporthales</taxon>
        <taxon>Cytosporaceae</taxon>
        <taxon>Cytospora</taxon>
    </lineage>
</organism>
<dbReference type="InterPro" id="IPR016035">
    <property type="entry name" value="Acyl_Trfase/lysoPLipase"/>
</dbReference>
<dbReference type="PROSITE" id="PS52004">
    <property type="entry name" value="KS3_2"/>
    <property type="match status" value="1"/>
</dbReference>
<dbReference type="Gene3D" id="3.40.366.10">
    <property type="entry name" value="Malonyl-Coenzyme A Acyl Carrier Protein, domain 2"/>
    <property type="match status" value="2"/>
</dbReference>
<dbReference type="Pfam" id="PF18558">
    <property type="entry name" value="HTH_51"/>
    <property type="match status" value="1"/>
</dbReference>
<dbReference type="CDD" id="cd00833">
    <property type="entry name" value="PKS"/>
    <property type="match status" value="1"/>
</dbReference>
<evidence type="ECO:0000259" key="9">
    <source>
        <dbReference type="PROSITE" id="PS52004"/>
    </source>
</evidence>
<evidence type="ECO:0000256" key="1">
    <source>
        <dbReference type="ARBA" id="ARBA00022450"/>
    </source>
</evidence>
<dbReference type="InterPro" id="IPR036736">
    <property type="entry name" value="ACP-like_sf"/>
</dbReference>
<sequence length="2586" mass="284887">MGSLGITSDEFLVFGPQCLTFDQTAADELRAHLISDKSMSWSHETLRGLASHWEELKSAVPGLENSRGEEALGDLNHWLSTGEFGVVNFPLPNILLTPLVVTLHLAQYQNLRSSNKISRHAMETLGLCTGLLSAAAVSCSENDEELQRHGAAVVRLAMLLGAVVDSKDASLGPELRAKSYSVAWASPGMKIELSKILQAFPEAYISVMQEEKRATVTTTERSSSSLLQKLKASGFITVDLTLKGYFHWDGHRATLQSILRFCDSHPDFRLIECSKLPRPTRSNDTGQLITHGQLHETIVNAILTEQSNWIDAFKNLQIEVLRTDSLRLVSFGPERCVPSSLTGRLGPGRFTQVTSIETQAQQRARELEISQDDIAVIGMACHLPGAADLNEFWTLLSAGISQHVEVPQERFGFQTPWREADARRTWYGNFLHDHDTFDEKFFKKSPREMQSTDPQQRLILEVAYQAVEQSGYFSSPWQDKHIGCYLGFGLGDYERNIACHAASAFSATGNLKAFAAGKISHYFGWTGPGLTIDTACSSSAVAIHTACKSILSGECSAALAGGVNVMTSPEWFQNLAGASFMSPTGQCKPFDARADGYCRGEAVGAVFLKKLSSALGDGDRVFGVIAGSAVYQNQNCTAITVPNAISLSGLFRDVTRRARVGPMDVSYVEAHGTGTPVGDPAEYESIRRVFGGPGRADKISVGSVKGLLGHSEAASGIVALLKILLMIHHKGIPPQASFQTINPELNSTPSDKMEIATGSLYSWDRGFRAALINNYGASGSNATLLVTQPPKIMHHPLSATRSTQAMRYPFYFSGLDGKALTRYCSKFLAFIQSHKDASLADLSFQLSRQANRTLPCYFTFDSGSISELEQMLMDHVKNVRGVEGAVVPSTRPVILCFGGQISDYIGLDRHIFEEVCILRRHLDHCNDACQPFGVTIYPEIFQRSPLDDRVKLQTALFSLQYACAKSWIDCGLEVAAVVGHSFGELTALCISGSLPLTDALRMVVARARLIDNSWGTEKGSMVAVEADEAEVHDLLAASARSSSTEPEATIACFNGPRSFTLAGSARAIDAVAQIGSESFPSIKMKRLNVTNAYHCGLVDPIMPDLERISQGLKFSKPTIPMERATYTEGNVLPGHDFIAQHMREPVYFYHAVQRLSKRYPSAVWLEAGSNSTITAMASRTIGTGSSTNYFQNINITTEGSFRQLTAATTGLWRQGVHPIFWPHHKSQSAYYAPTILPPYQFSKSRHWMELKMPPKDGAVVPQSPSQAQDPNLLWSLVGLTDQKHRSVRFQVHLGSKRFMDIVKGHVVVGSAPLCPSTLQLDIAFDALISLDPKYSDGTFQPQLSGLTNHAPMVLGICPTAWLDAQAEDEHELIWSWRIASGKDAASSLTPHVSGKIVFRPTNDSHVHDDFLKYERLVGRQRCLSILNADDADDAILGRNIYSAFSGIVQYSDDFRGLHKLVGKGMESSGRVIREYCNESWLDFRLGDCFCQVAGIFLNTMTDRTGDEMYISDKIDQWIRSPRLTKTTARPGEWQVYSCHHRLSNREFVSDVFAFDPRDGSLTEIILGIHYIKVNKSALSKTILRLVNGNNASGSKPVESMTPLALPTENDSATSFTLEAPPILSSKVKFGQDTNLRPISTTHQTMASTPRHDILRTVKGIIADLSGLETHEIRSEAQLVDLGIDSLMGMELAREIEGAFKCAFDAMDLMALTDLLGLVTLVEKVLGVEGPVPQEIEDMKDEQPVSPPQENGTSTSFGAIDLPSPPFDTLGAGIVLETFEEAIQKTDRYIIDHGLENYVDCVLPTSNKLCIAYTCDAFEQLGCPIRTAQPGQRLERIKHAPKHRQFVALLYGWLENEARLIHVDESGNIVRTAEPPPSASAEVLLHELNRDAPLQSHDHNLTAIAGKRLADCLVEKADGIQLIFGTPEGREAAQAMYGQSPINIVWIRQLEEFLGDLISRLPKGEGPIRILEMGSGTGGTTSRMLPLLASLEVPVQYTVSDISASLVSVSRKRFKRYPFVEYRTLDIEKEAPAELQQHYHIVLATNCVHATRNIEQSTKNIRKLLRPDGFLLMLEMTQTLAWVDLIFGLVEGWWLFDDGREHALAPPAVWERTLHRAGYGEVLWTEGHLPESGIQRLILAMASESGPRYEQDPVLLSPPKMQQPADTDLVALKAREAAIDRFVRSYTAGFVPPGPQIATRECEQSQECCVLITGATGSLGSHLLQYFAELSSVKTVICLNRKSSTEAILRQRQALKSRGIELNPKALSKLQVFQADTSKPNLGLLTKEYDGLVSSVTHIIHNAWPMSITRAVDGFELQFKAMRNLLDLARDAYMCQNSSTWPIAFQFISSIATVGLHPLRSGKTLVPEERMAVESVLPNGYGDAKLVCERMLQETLQKSTQAFRPMAVRIGQIAGSRTSGYWNPVEHLACVLKSSHTLRLLPDLKGTLSWCPVNDVACTLGELILSPGTKQPIYHIENPVRQSWPAMIRMLCEILDIPPQNVVPFDEWLSKVRSFPGSIDKENPAARLVEFLSVHFVRMSCGDLILDTTKSKADSLALRSTGPVDMELLGKYVASWRETGFIHSVAR</sequence>
<name>A0A194W5D8_CYTMA</name>
<keyword evidence="3" id="KW-0808">Transferase</keyword>
<dbReference type="InterPro" id="IPR016036">
    <property type="entry name" value="Malonyl_transacylase_ACP-bd"/>
</dbReference>
<dbReference type="InterPro" id="IPR014043">
    <property type="entry name" value="Acyl_transferase_dom"/>
</dbReference>
<feature type="compositionally biased region" description="Polar residues" evidence="7">
    <location>
        <begin position="1747"/>
        <end position="1756"/>
    </location>
</feature>
<dbReference type="InterPro" id="IPR032088">
    <property type="entry name" value="SAT"/>
</dbReference>
<evidence type="ECO:0000256" key="4">
    <source>
        <dbReference type="ARBA" id="ARBA00023268"/>
    </source>
</evidence>
<dbReference type="Pfam" id="PF08242">
    <property type="entry name" value="Methyltransf_12"/>
    <property type="match status" value="1"/>
</dbReference>
<dbReference type="CDD" id="cd02440">
    <property type="entry name" value="AdoMet_MTases"/>
    <property type="match status" value="1"/>
</dbReference>
<evidence type="ECO:0000256" key="6">
    <source>
        <dbReference type="PROSITE-ProRule" id="PRU01363"/>
    </source>
</evidence>
<dbReference type="SUPFAM" id="SSF53901">
    <property type="entry name" value="Thiolase-like"/>
    <property type="match status" value="1"/>
</dbReference>
<reference evidence="11" key="1">
    <citation type="submission" date="2014-12" db="EMBL/GenBank/DDBJ databases">
        <title>Genome Sequence of Valsa Canker Pathogens Uncovers a Specific Adaption of Colonization on Woody Bark.</title>
        <authorList>
            <person name="Yin Z."/>
            <person name="Liu H."/>
            <person name="Gao X."/>
            <person name="Li Z."/>
            <person name="Song N."/>
            <person name="Ke X."/>
            <person name="Dai Q."/>
            <person name="Wu Y."/>
            <person name="Sun Y."/>
            <person name="Xu J.-R."/>
            <person name="Kang Z.K."/>
            <person name="Wang L."/>
            <person name="Huang L."/>
        </authorList>
    </citation>
    <scope>NUCLEOTIDE SEQUENCE [LARGE SCALE GENOMIC DNA]</scope>
    <source>
        <strain evidence="11">03-8</strain>
    </source>
</reference>
<feature type="active site" description="Proton donor; for dehydratase activity" evidence="6">
    <location>
        <position position="1487"/>
    </location>
</feature>
<dbReference type="Pfam" id="PF02801">
    <property type="entry name" value="Ketoacyl-synt_C"/>
    <property type="match status" value="1"/>
</dbReference>
<dbReference type="PROSITE" id="PS50075">
    <property type="entry name" value="CARRIER"/>
    <property type="match status" value="1"/>
</dbReference>
<evidence type="ECO:0000313" key="11">
    <source>
        <dbReference type="EMBL" id="KUI71298.1"/>
    </source>
</evidence>
<dbReference type="SUPFAM" id="SSF55048">
    <property type="entry name" value="Probable ACP-binding domain of malonyl-CoA ACP transacylase"/>
    <property type="match status" value="1"/>
</dbReference>
<feature type="region of interest" description="Disordered" evidence="7">
    <location>
        <begin position="1732"/>
        <end position="1762"/>
    </location>
</feature>
<dbReference type="SUPFAM" id="SSF51735">
    <property type="entry name" value="NAD(P)-binding Rossmann-fold domains"/>
    <property type="match status" value="1"/>
</dbReference>
<dbReference type="InterPro" id="IPR013120">
    <property type="entry name" value="FAR_NAD-bd"/>
</dbReference>
<dbReference type="InterPro" id="IPR009081">
    <property type="entry name" value="PP-bd_ACP"/>
</dbReference>
<dbReference type="Pfam" id="PF00550">
    <property type="entry name" value="PP-binding"/>
    <property type="match status" value="1"/>
</dbReference>
<dbReference type="PANTHER" id="PTHR45681">
    <property type="entry name" value="POLYKETIDE SYNTHASE 44-RELATED"/>
    <property type="match status" value="1"/>
</dbReference>
<dbReference type="GO" id="GO:0044550">
    <property type="term" value="P:secondary metabolite biosynthetic process"/>
    <property type="evidence" value="ECO:0007669"/>
    <property type="project" value="UniProtKB-ARBA"/>
</dbReference>
<keyword evidence="5" id="KW-0012">Acyltransferase</keyword>
<keyword evidence="4" id="KW-0511">Multifunctional enzyme</keyword>
<dbReference type="InterPro" id="IPR020841">
    <property type="entry name" value="PKS_Beta-ketoAc_synthase_dom"/>
</dbReference>
<dbReference type="Pfam" id="PF00698">
    <property type="entry name" value="Acyl_transf_1"/>
    <property type="match status" value="1"/>
</dbReference>
<keyword evidence="2" id="KW-0597">Phosphoprotein</keyword>
<dbReference type="GO" id="GO:0031177">
    <property type="term" value="F:phosphopantetheine binding"/>
    <property type="evidence" value="ECO:0007669"/>
    <property type="project" value="InterPro"/>
</dbReference>
<accession>A0A194W5D8</accession>
<dbReference type="SMART" id="SM00825">
    <property type="entry name" value="PKS_KS"/>
    <property type="match status" value="1"/>
</dbReference>
<evidence type="ECO:0000259" key="8">
    <source>
        <dbReference type="PROSITE" id="PS50075"/>
    </source>
</evidence>
<feature type="region of interest" description="C-terminal hotdog fold" evidence="6">
    <location>
        <begin position="1431"/>
        <end position="1579"/>
    </location>
</feature>
<dbReference type="Gene3D" id="3.40.47.10">
    <property type="match status" value="1"/>
</dbReference>
<dbReference type="SUPFAM" id="SSF53335">
    <property type="entry name" value="S-adenosyl-L-methionine-dependent methyltransferases"/>
    <property type="match status" value="1"/>
</dbReference>
<keyword evidence="12" id="KW-1185">Reference proteome</keyword>
<dbReference type="Gene3D" id="3.10.129.110">
    <property type="entry name" value="Polyketide synthase dehydratase"/>
    <property type="match status" value="1"/>
</dbReference>
<dbReference type="EMBL" id="CM003104">
    <property type="protein sequence ID" value="KUI71298.1"/>
    <property type="molecule type" value="Genomic_DNA"/>
</dbReference>
<dbReference type="InterPro" id="IPR042104">
    <property type="entry name" value="PKS_dehydratase_sf"/>
</dbReference>
<dbReference type="Proteomes" id="UP000078559">
    <property type="component" value="Chromosome 7"/>
</dbReference>
<dbReference type="OrthoDB" id="329835at2759"/>
<dbReference type="SMART" id="SM00823">
    <property type="entry name" value="PKS_PP"/>
    <property type="match status" value="1"/>
</dbReference>
<dbReference type="Gene3D" id="3.40.50.150">
    <property type="entry name" value="Vaccinia Virus protein VP39"/>
    <property type="match status" value="1"/>
</dbReference>
<dbReference type="Pfam" id="PF07993">
    <property type="entry name" value="NAD_binding_4"/>
    <property type="match status" value="1"/>
</dbReference>
<evidence type="ECO:0000256" key="3">
    <source>
        <dbReference type="ARBA" id="ARBA00022679"/>
    </source>
</evidence>
<protein>
    <submittedName>
        <fullName evidence="11">Conidial yellow pigment biosynthesis polyketide synthase</fullName>
    </submittedName>
</protein>
<dbReference type="SUPFAM" id="SSF47336">
    <property type="entry name" value="ACP-like"/>
    <property type="match status" value="1"/>
</dbReference>
<feature type="active site" description="Proton acceptor; for dehydratase activity" evidence="6">
    <location>
        <position position="1305"/>
    </location>
</feature>
<keyword evidence="1" id="KW-0596">Phosphopantetheine</keyword>
<dbReference type="InterPro" id="IPR006162">
    <property type="entry name" value="Ppantetheine_attach_site"/>
</dbReference>
<dbReference type="Gene3D" id="1.10.1200.10">
    <property type="entry name" value="ACP-like"/>
    <property type="match status" value="1"/>
</dbReference>
<dbReference type="InterPro" id="IPR014031">
    <property type="entry name" value="Ketoacyl_synth_C"/>
</dbReference>
<dbReference type="PROSITE" id="PS52019">
    <property type="entry name" value="PKS_MFAS_DH"/>
    <property type="match status" value="1"/>
</dbReference>